<protein>
    <submittedName>
        <fullName evidence="4">Uncharacterized protein LOC113520832</fullName>
    </submittedName>
</protein>
<evidence type="ECO:0000256" key="1">
    <source>
        <dbReference type="SAM" id="MobiDB-lite"/>
    </source>
</evidence>
<proteinExistence type="predicted"/>
<sequence length="128" mass="13988">MFSSIFGRRKSPVEDVTPPIPGPKTDDFVIVDPTSPGGSLYPSVSGGSVPVVSPKRPAPPAPKKIADQSFHYLQGVPFSLCRELQMASNKDTFAAQIADQLAFLTNKVNLNSYEYEFSLERSVLKELE</sequence>
<feature type="region of interest" description="Disordered" evidence="1">
    <location>
        <begin position="1"/>
        <end position="27"/>
    </location>
</feature>
<feature type="compositionally biased region" description="Low complexity" evidence="1">
    <location>
        <begin position="39"/>
        <end position="55"/>
    </location>
</feature>
<keyword evidence="3" id="KW-1185">Reference proteome</keyword>
<evidence type="ECO:0000259" key="2">
    <source>
        <dbReference type="PROSITE" id="PS51497"/>
    </source>
</evidence>
<organism evidence="3 4">
    <name type="scientific">Galleria mellonella</name>
    <name type="common">Greater wax moth</name>
    <dbReference type="NCBI Taxonomy" id="7137"/>
    <lineage>
        <taxon>Eukaryota</taxon>
        <taxon>Metazoa</taxon>
        <taxon>Ecdysozoa</taxon>
        <taxon>Arthropoda</taxon>
        <taxon>Hexapoda</taxon>
        <taxon>Insecta</taxon>
        <taxon>Pterygota</taxon>
        <taxon>Neoptera</taxon>
        <taxon>Endopterygota</taxon>
        <taxon>Lepidoptera</taxon>
        <taxon>Glossata</taxon>
        <taxon>Ditrysia</taxon>
        <taxon>Pyraloidea</taxon>
        <taxon>Pyralidae</taxon>
        <taxon>Galleriinae</taxon>
        <taxon>Galleria</taxon>
    </lineage>
</organism>
<dbReference type="InParanoid" id="A0A6J1WZP1"/>
<dbReference type="RefSeq" id="XP_026762042.2">
    <property type="nucleotide sequence ID" value="XM_026906241.3"/>
</dbReference>
<dbReference type="KEGG" id="gmw:113520832"/>
<dbReference type="GeneID" id="113520832"/>
<evidence type="ECO:0000313" key="3">
    <source>
        <dbReference type="Proteomes" id="UP001652740"/>
    </source>
</evidence>
<reference evidence="4" key="1">
    <citation type="submission" date="2025-08" db="UniProtKB">
        <authorList>
            <consortium name="RefSeq"/>
        </authorList>
    </citation>
    <scope>IDENTIFICATION</scope>
    <source>
        <tissue evidence="4">Whole larvae</tissue>
    </source>
</reference>
<feature type="region of interest" description="Disordered" evidence="1">
    <location>
        <begin position="39"/>
        <end position="63"/>
    </location>
</feature>
<dbReference type="AlphaFoldDB" id="A0A6J1WZP1"/>
<name>A0A6J1WZP1_GALME</name>
<feature type="domain" description="UMA" evidence="2">
    <location>
        <begin position="73"/>
        <end position="124"/>
    </location>
</feature>
<dbReference type="Proteomes" id="UP001652740">
    <property type="component" value="Unplaced"/>
</dbReference>
<dbReference type="PROSITE" id="PS51497">
    <property type="entry name" value="UMA"/>
    <property type="match status" value="1"/>
</dbReference>
<accession>A0A6J1WZP1</accession>
<gene>
    <name evidence="4" type="primary">LOC113520832</name>
</gene>
<dbReference type="InterPro" id="IPR023340">
    <property type="entry name" value="UMA"/>
</dbReference>
<evidence type="ECO:0000313" key="4">
    <source>
        <dbReference type="RefSeq" id="XP_026762042.2"/>
    </source>
</evidence>